<proteinExistence type="predicted"/>
<feature type="compositionally biased region" description="Basic and acidic residues" evidence="1">
    <location>
        <begin position="91"/>
        <end position="113"/>
    </location>
</feature>
<organism evidence="3 4">
    <name type="scientific">Nocardiopsis mwathae</name>
    <dbReference type="NCBI Taxonomy" id="1472723"/>
    <lineage>
        <taxon>Bacteria</taxon>
        <taxon>Bacillati</taxon>
        <taxon>Actinomycetota</taxon>
        <taxon>Actinomycetes</taxon>
        <taxon>Streptosporangiales</taxon>
        <taxon>Nocardiopsidaceae</taxon>
        <taxon>Nocardiopsis</taxon>
    </lineage>
</organism>
<evidence type="ECO:0000256" key="2">
    <source>
        <dbReference type="SAM" id="SignalP"/>
    </source>
</evidence>
<gene>
    <name evidence="3" type="ORF">HNR23_003729</name>
</gene>
<evidence type="ECO:0000313" key="4">
    <source>
        <dbReference type="Proteomes" id="UP000546642"/>
    </source>
</evidence>
<evidence type="ECO:0000313" key="3">
    <source>
        <dbReference type="EMBL" id="MBB6173669.1"/>
    </source>
</evidence>
<protein>
    <recommendedName>
        <fullName evidence="5">LPXTG cell wall anchor domain-containing protein</fullName>
    </recommendedName>
</protein>
<feature type="chain" id="PRO_5031239616" description="LPXTG cell wall anchor domain-containing protein" evidence="2">
    <location>
        <begin position="28"/>
        <end position="378"/>
    </location>
</feature>
<comment type="caution">
    <text evidence="3">The sequence shown here is derived from an EMBL/GenBank/DDBJ whole genome shotgun (WGS) entry which is preliminary data.</text>
</comment>
<feature type="signal peptide" evidence="2">
    <location>
        <begin position="1"/>
        <end position="27"/>
    </location>
</feature>
<feature type="region of interest" description="Disordered" evidence="1">
    <location>
        <begin position="26"/>
        <end position="133"/>
    </location>
</feature>
<keyword evidence="2" id="KW-0732">Signal</keyword>
<feature type="region of interest" description="Disordered" evidence="1">
    <location>
        <begin position="294"/>
        <end position="336"/>
    </location>
</feature>
<keyword evidence="4" id="KW-1185">Reference proteome</keyword>
<accession>A0A7W9YKG8</accession>
<dbReference type="RefSeq" id="WP_184077208.1">
    <property type="nucleotide sequence ID" value="NZ_JACHDS010000001.1"/>
</dbReference>
<dbReference type="EMBL" id="JACHDS010000001">
    <property type="protein sequence ID" value="MBB6173669.1"/>
    <property type="molecule type" value="Genomic_DNA"/>
</dbReference>
<dbReference type="Proteomes" id="UP000546642">
    <property type="component" value="Unassembled WGS sequence"/>
</dbReference>
<dbReference type="AlphaFoldDB" id="A0A7W9YKG8"/>
<reference evidence="3 4" key="1">
    <citation type="submission" date="2020-08" db="EMBL/GenBank/DDBJ databases">
        <title>Sequencing the genomes of 1000 actinobacteria strains.</title>
        <authorList>
            <person name="Klenk H.-P."/>
        </authorList>
    </citation>
    <scope>NUCLEOTIDE SEQUENCE [LARGE SCALE GENOMIC DNA]</scope>
    <source>
        <strain evidence="3 4">DSM 46659</strain>
    </source>
</reference>
<evidence type="ECO:0008006" key="5">
    <source>
        <dbReference type="Google" id="ProtNLM"/>
    </source>
</evidence>
<sequence length="378" mass="38101">MTRTAAGFAVAAFVGLGGVVSAPLALADTPAGQPDMSPESDDPGREGTDGAVPVERGNEDDAEAAPERGEGDVPAPADGGHAPSGEGTAEAEPREQGDPRQGRPEESAAKETPEDTTEAPPEIDPGFTFDGLEDIEGDHLSQKTYAYTCTAGGTAEPAEFLWTIATSGEVRTGRPVFWSANFTDRRYHLIDEPFQKATFSGTLDLGGPAAPQESLAVTSIANGPADGIAGVGPEGWNMEGISGRLTPRTPGELTFTPGTVTITVEKASGTTTTTCTASDPDVLTRVRVTGDDLTKVADHRSGAGTGAGSGAAAAGDKAKDRGTGPAKGSAASRDALPVTGPELDALVAAGAAAVGVGAAAMYLARRRETAVATSADEA</sequence>
<evidence type="ECO:0000256" key="1">
    <source>
        <dbReference type="SAM" id="MobiDB-lite"/>
    </source>
</evidence>
<name>A0A7W9YKG8_9ACTN</name>